<dbReference type="OrthoDB" id="10062814at2759"/>
<feature type="region of interest" description="Disordered" evidence="1">
    <location>
        <begin position="272"/>
        <end position="299"/>
    </location>
</feature>
<dbReference type="AlphaFoldDB" id="A0A183APA4"/>
<sequence>MQEFITQSKELLDAIEQSVKYEESQLAVAHERHTLSFLHTHACLMRLLNALDIAPVRMAITRASSENHLKLLDVLRNLTTAPVLDNWPGTSTAALSDVTSFLQQQPSLSAAAEHINNFVLGRSVPIPLPSDFDGSHKKFTYKDARILCFRLLATSSVQRSMGLPSRPASVVSSVHEEHPYEAHERDIEQPVKVSATADQALEHAPSTPTRGDFSSAPESNTPEFTDTTTTNLGILDQVIKPLGGTFNFLQASKVVAPDPIMLIQSPVREEVPPISATNGVSDRQRLDSHPTNQSMEPSPVAVERCYTPVTQNKSPTNYTIPVEPHVEMLSTQTGRDLPVEEIPEQIHHEDEEELQLSAPVSSKPVSYADLVRRQGYHRPPIHPQPTGIEIRKQESYTGSHTDTDASAEITQNGYHAMLPGTRGSFGRGGSARGRGQGEFRGGGRGGQNRGGFTGAPRRVGGPRGGRYDSGSGRGGPAYRGMPAGITQSTY</sequence>
<evidence type="ECO:0000313" key="3">
    <source>
        <dbReference type="Proteomes" id="UP000272942"/>
    </source>
</evidence>
<dbReference type="EMBL" id="UZAN01046467">
    <property type="protein sequence ID" value="VDP84199.1"/>
    <property type="molecule type" value="Genomic_DNA"/>
</dbReference>
<evidence type="ECO:0000256" key="1">
    <source>
        <dbReference type="SAM" id="MobiDB-lite"/>
    </source>
</evidence>
<organism evidence="4">
    <name type="scientific">Echinostoma caproni</name>
    <dbReference type="NCBI Taxonomy" id="27848"/>
    <lineage>
        <taxon>Eukaryota</taxon>
        <taxon>Metazoa</taxon>
        <taxon>Spiralia</taxon>
        <taxon>Lophotrochozoa</taxon>
        <taxon>Platyhelminthes</taxon>
        <taxon>Trematoda</taxon>
        <taxon>Digenea</taxon>
        <taxon>Plagiorchiida</taxon>
        <taxon>Echinostomata</taxon>
        <taxon>Echinostomatoidea</taxon>
        <taxon>Echinostomatidae</taxon>
        <taxon>Echinostoma</taxon>
    </lineage>
</organism>
<gene>
    <name evidence="2" type="ORF">ECPE_LOCUS8790</name>
</gene>
<evidence type="ECO:0000313" key="2">
    <source>
        <dbReference type="EMBL" id="VDP84199.1"/>
    </source>
</evidence>
<keyword evidence="3" id="KW-1185">Reference proteome</keyword>
<proteinExistence type="predicted"/>
<feature type="region of interest" description="Disordered" evidence="1">
    <location>
        <begin position="416"/>
        <end position="490"/>
    </location>
</feature>
<dbReference type="Proteomes" id="UP000272942">
    <property type="component" value="Unassembled WGS sequence"/>
</dbReference>
<feature type="compositionally biased region" description="Gly residues" evidence="1">
    <location>
        <begin position="423"/>
        <end position="453"/>
    </location>
</feature>
<feature type="region of interest" description="Disordered" evidence="1">
    <location>
        <begin position="203"/>
        <end position="228"/>
    </location>
</feature>
<dbReference type="WBParaSite" id="ECPE_0000881501-mRNA-1">
    <property type="protein sequence ID" value="ECPE_0000881501-mRNA-1"/>
    <property type="gene ID" value="ECPE_0000881501"/>
</dbReference>
<reference evidence="2 3" key="2">
    <citation type="submission" date="2018-11" db="EMBL/GenBank/DDBJ databases">
        <authorList>
            <consortium name="Pathogen Informatics"/>
        </authorList>
    </citation>
    <scope>NUCLEOTIDE SEQUENCE [LARGE SCALE GENOMIC DNA]</scope>
    <source>
        <strain evidence="2 3">Egypt</strain>
    </source>
</reference>
<reference evidence="4" key="1">
    <citation type="submission" date="2016-06" db="UniProtKB">
        <authorList>
            <consortium name="WormBaseParasite"/>
        </authorList>
    </citation>
    <scope>IDENTIFICATION</scope>
</reference>
<protein>
    <submittedName>
        <fullName evidence="4">Caprin-1_dimer domain-containing protein</fullName>
    </submittedName>
</protein>
<name>A0A183APA4_9TREM</name>
<accession>A0A183APA4</accession>
<evidence type="ECO:0000313" key="4">
    <source>
        <dbReference type="WBParaSite" id="ECPE_0000881501-mRNA-1"/>
    </source>
</evidence>